<proteinExistence type="predicted"/>
<evidence type="ECO:0000313" key="2">
    <source>
        <dbReference type="EMBL" id="CEG00527.1"/>
    </source>
</evidence>
<dbReference type="GeneID" id="34946511"/>
<dbReference type="InParanoid" id="A0A096P942"/>
<reference evidence="3" key="1">
    <citation type="journal article" date="2006" name="Proc. Natl. Acad. Sci. U.S.A.">
        <title>Genome analysis of the smallest free-living eukaryote Ostreococcus tauri unveils many unique features.</title>
        <authorList>
            <person name="Derelle E."/>
            <person name="Ferraz C."/>
            <person name="Rombauts S."/>
            <person name="Rouze P."/>
            <person name="Worden A.Z."/>
            <person name="Robbens S."/>
            <person name="Partensky F."/>
            <person name="Degroeve S."/>
            <person name="Echeynie S."/>
            <person name="Cooke R."/>
            <person name="Saeys Y."/>
            <person name="Wuyts J."/>
            <person name="Jabbari K."/>
            <person name="Bowler C."/>
            <person name="Panaud O."/>
            <person name="Piegu B."/>
            <person name="Ball S.G."/>
            <person name="Ral J.-P."/>
            <person name="Bouget F.-Y."/>
            <person name="Piganeau G."/>
            <person name="De Baets B."/>
            <person name="Picard A."/>
            <person name="Delseny M."/>
            <person name="Demaille J."/>
            <person name="Van de Peer Y."/>
            <person name="Moreau H."/>
        </authorList>
    </citation>
    <scope>NUCLEOTIDE SEQUENCE [LARGE SCALE GENOMIC DNA]</scope>
    <source>
        <strain evidence="3">OTTH 0595 / CCAP 157/2 / RCC745</strain>
    </source>
</reference>
<gene>
    <name evidence="2" type="ORF">OT_ostta17g00600</name>
</gene>
<evidence type="ECO:0000313" key="3">
    <source>
        <dbReference type="Proteomes" id="UP000009170"/>
    </source>
</evidence>
<dbReference type="AlphaFoldDB" id="A0A096P942"/>
<evidence type="ECO:0000256" key="1">
    <source>
        <dbReference type="SAM" id="MobiDB-lite"/>
    </source>
</evidence>
<reference evidence="2 3" key="2">
    <citation type="journal article" date="2014" name="BMC Genomics">
        <title>An improved genome of the model marine alga Ostreococcus tauri unfolds by assessing Illumina de novo assemblies.</title>
        <authorList>
            <person name="Blanc-Mathieu R."/>
            <person name="Verhelst B."/>
            <person name="Derelle E."/>
            <person name="Rombauts S."/>
            <person name="Bouget F.Y."/>
            <person name="Carre I."/>
            <person name="Chateau A."/>
            <person name="Eyre-Walker A."/>
            <person name="Grimsley N."/>
            <person name="Moreau H."/>
            <person name="Piegu B."/>
            <person name="Rivals E."/>
            <person name="Schackwitz W."/>
            <person name="Van de Peer Y."/>
            <person name="Piganeau G."/>
        </authorList>
    </citation>
    <scope>NUCLEOTIDE SEQUENCE [LARGE SCALE GENOMIC DNA]</scope>
    <source>
        <strain evidence="3">OTTH 0595 / CCAP 157/2 / RCC745</strain>
    </source>
</reference>
<keyword evidence="3" id="KW-1185">Reference proteome</keyword>
<protein>
    <submittedName>
        <fullName evidence="2">Unnamed product</fullName>
    </submittedName>
</protein>
<accession>A0A096P942</accession>
<dbReference type="RefSeq" id="XP_022840426.1">
    <property type="nucleotide sequence ID" value="XM_022983977.1"/>
</dbReference>
<feature type="region of interest" description="Disordered" evidence="1">
    <location>
        <begin position="192"/>
        <end position="215"/>
    </location>
</feature>
<dbReference type="KEGG" id="ota:OT_ostta17g00600"/>
<sequence length="215" mass="24014">MDALTNLLDAETADVVHELLDDGCRAWCDDLSAGARARAMRLGKNAMKIKSKLRLSSDAEALRVAEACETYVRECVWRRGRASESGTSEERETREVGWPTTHDKLNALLRARETLRGDKWRDKAEEASRFNETALIDFDWVVRARAGGTRDRESARVRVALRCRTAGVDRDVRFEIPRDVLERTTRSLARARDALGGLVGDPDAGETEAPSSIEV</sequence>
<dbReference type="Proteomes" id="UP000009170">
    <property type="component" value="Unassembled WGS sequence"/>
</dbReference>
<name>A0A096P942_OSTTA</name>
<dbReference type="EMBL" id="CAID01000017">
    <property type="protein sequence ID" value="CEG00527.1"/>
    <property type="molecule type" value="Genomic_DNA"/>
</dbReference>
<comment type="caution">
    <text evidence="2">The sequence shown here is derived from an EMBL/GenBank/DDBJ whole genome shotgun (WGS) entry which is preliminary data.</text>
</comment>
<organism evidence="2 3">
    <name type="scientific">Ostreococcus tauri</name>
    <name type="common">Marine green alga</name>
    <dbReference type="NCBI Taxonomy" id="70448"/>
    <lineage>
        <taxon>Eukaryota</taxon>
        <taxon>Viridiplantae</taxon>
        <taxon>Chlorophyta</taxon>
        <taxon>Mamiellophyceae</taxon>
        <taxon>Mamiellales</taxon>
        <taxon>Bathycoccaceae</taxon>
        <taxon>Ostreococcus</taxon>
    </lineage>
</organism>